<dbReference type="PATRIC" id="fig|190721.6.peg.5784"/>
<evidence type="ECO:0000256" key="1">
    <source>
        <dbReference type="SAM" id="MobiDB-lite"/>
    </source>
</evidence>
<dbReference type="RefSeq" id="WP_004636892.1">
    <property type="nucleotide sequence ID" value="NZ_CP012607.1"/>
</dbReference>
<keyword evidence="3" id="KW-0614">Plasmid</keyword>
<feature type="region of interest" description="Disordered" evidence="1">
    <location>
        <begin position="126"/>
        <end position="149"/>
    </location>
</feature>
<evidence type="ECO:0008006" key="6">
    <source>
        <dbReference type="Google" id="ProtNLM"/>
    </source>
</evidence>
<name>A0A192A8J4_9RALS</name>
<organism evidence="3 5">
    <name type="scientific">Ralstonia insidiosa</name>
    <dbReference type="NCBI Taxonomy" id="190721"/>
    <lineage>
        <taxon>Bacteria</taxon>
        <taxon>Pseudomonadati</taxon>
        <taxon>Pseudomonadota</taxon>
        <taxon>Betaproteobacteria</taxon>
        <taxon>Burkholderiales</taxon>
        <taxon>Burkholderiaceae</taxon>
        <taxon>Ralstonia</taxon>
    </lineage>
</organism>
<evidence type="ECO:0000313" key="2">
    <source>
        <dbReference type="EMBL" id="ANH77053.1"/>
    </source>
</evidence>
<geneLocation type="plasmid" evidence="2">
    <name>unnamed</name>
</geneLocation>
<dbReference type="AlphaFoldDB" id="A0A192A8J4"/>
<geneLocation type="plasmid" evidence="4"/>
<dbReference type="Proteomes" id="UP000077927">
    <property type="component" value="Plasmid unnamed"/>
</dbReference>
<evidence type="ECO:0000313" key="3">
    <source>
        <dbReference type="EMBL" id="ANJ76596.1"/>
    </source>
</evidence>
<protein>
    <recommendedName>
        <fullName evidence="6">DUF736 domain-containing protein</fullName>
    </recommendedName>
</protein>
<evidence type="ECO:0000313" key="4">
    <source>
        <dbReference type="Proteomes" id="UP000077927"/>
    </source>
</evidence>
<dbReference type="KEGG" id="rin:ACS15_5833"/>
<sequence>MLNAATKTTAVLFPVSDDRRTENGPLFSGSIKLEDTQIPLAAFLKDAESGESQFLDLAVGARGQQHFSGRLFRSTEKKNAKSPDYTGYLIVLPMTPDVRNEYTKEEWEAAPRLKVYGRRMRNADNSPRISLDIAPPKSDAPVGDNELAF</sequence>
<dbReference type="GeneID" id="61530006"/>
<dbReference type="EMBL" id="CP016025">
    <property type="protein sequence ID" value="ANJ76596.1"/>
    <property type="molecule type" value="Genomic_DNA"/>
</dbReference>
<dbReference type="OrthoDB" id="9131134at2"/>
<reference evidence="2 4" key="1">
    <citation type="submission" date="2015-09" db="EMBL/GenBank/DDBJ databases">
        <authorList>
            <person name="Xu Y."/>
            <person name="Nagy A."/>
            <person name="Liu N.T."/>
            <person name="Nou X."/>
        </authorList>
    </citation>
    <scope>NUCLEOTIDE SEQUENCE [LARGE SCALE GENOMIC DNA]</scope>
    <source>
        <strain evidence="2 4">FC1138</strain>
        <plasmid evidence="4">Plasmid</plasmid>
        <plasmid evidence="2">unnamed</plasmid>
    </source>
</reference>
<geneLocation type="plasmid" evidence="5">
    <name>pri-2</name>
</geneLocation>
<geneLocation type="plasmid" evidence="3">
    <name>pRI-2</name>
</geneLocation>
<reference evidence="5" key="2">
    <citation type="submission" date="2016-06" db="EMBL/GenBank/DDBJ databases">
        <authorList>
            <person name="Xu Y."/>
            <person name="Nagy A."/>
            <person name="Yan X."/>
            <person name="Kim S.W."/>
            <person name="Haley B."/>
            <person name="Liu N.T."/>
            <person name="Nou X."/>
        </authorList>
    </citation>
    <scope>NUCLEOTIDE SEQUENCE [LARGE SCALE GENOMIC DNA]</scope>
    <source>
        <strain evidence="5">ATCC 49129</strain>
        <plasmid evidence="5">pri-2</plasmid>
    </source>
</reference>
<dbReference type="EMBL" id="CP012607">
    <property type="protein sequence ID" value="ANH77053.1"/>
    <property type="molecule type" value="Genomic_DNA"/>
</dbReference>
<keyword evidence="5" id="KW-1185">Reference proteome</keyword>
<accession>A0A192A8J4</accession>
<dbReference type="Proteomes" id="UP000078572">
    <property type="component" value="Plasmid pRI-2"/>
</dbReference>
<evidence type="ECO:0000313" key="5">
    <source>
        <dbReference type="Proteomes" id="UP000078572"/>
    </source>
</evidence>
<reference evidence="3" key="3">
    <citation type="submission" date="2016-06" db="EMBL/GenBank/DDBJ databases">
        <authorList>
            <person name="Kjaerup R.B."/>
            <person name="Dalgaard T.S."/>
            <person name="Juul-Madsen H.R."/>
        </authorList>
    </citation>
    <scope>NUCLEOTIDE SEQUENCE [LARGE SCALE GENOMIC DNA]</scope>
    <source>
        <strain evidence="3">ATCC 49129</strain>
        <plasmid evidence="3">pRI-2</plasmid>
    </source>
</reference>
<gene>
    <name evidence="3" type="ORF">A9Y76_28720</name>
    <name evidence="2" type="ORF">ACS15_5833</name>
</gene>
<proteinExistence type="predicted"/>